<feature type="compositionally biased region" description="Basic and acidic residues" evidence="7">
    <location>
        <begin position="1063"/>
        <end position="1072"/>
    </location>
</feature>
<feature type="domain" description="S1 motif" evidence="10">
    <location>
        <begin position="1947"/>
        <end position="2018"/>
    </location>
</feature>
<dbReference type="Gene3D" id="1.20.900.10">
    <property type="entry name" value="Dbl homology (DH) domain"/>
    <property type="match status" value="1"/>
</dbReference>
<dbReference type="InterPro" id="IPR057302">
    <property type="entry name" value="Rrp5_S1"/>
</dbReference>
<dbReference type="InterPro" id="IPR003029">
    <property type="entry name" value="S1_domain"/>
</dbReference>
<feature type="compositionally biased region" description="Low complexity" evidence="7">
    <location>
        <begin position="4625"/>
        <end position="4636"/>
    </location>
</feature>
<protein>
    <submittedName>
        <fullName evidence="12">rRNA biogenesis protein rrp5</fullName>
    </submittedName>
</protein>
<dbReference type="InterPro" id="IPR056685">
    <property type="entry name" value="DUF7783"/>
</dbReference>
<keyword evidence="13" id="KW-1185">Reference proteome</keyword>
<feature type="region of interest" description="Disordered" evidence="7">
    <location>
        <begin position="1136"/>
        <end position="1187"/>
    </location>
</feature>
<feature type="compositionally biased region" description="Basic and acidic residues" evidence="7">
    <location>
        <begin position="1080"/>
        <end position="1099"/>
    </location>
</feature>
<feature type="compositionally biased region" description="Polar residues" evidence="7">
    <location>
        <begin position="3292"/>
        <end position="3311"/>
    </location>
</feature>
<feature type="region of interest" description="Disordered" evidence="7">
    <location>
        <begin position="517"/>
        <end position="536"/>
    </location>
</feature>
<dbReference type="Pfam" id="PF25006">
    <property type="entry name" value="DUF7783"/>
    <property type="match status" value="1"/>
</dbReference>
<feature type="domain" description="S1 motif" evidence="10">
    <location>
        <begin position="1756"/>
        <end position="1818"/>
    </location>
</feature>
<feature type="compositionally biased region" description="Acidic residues" evidence="7">
    <location>
        <begin position="2895"/>
        <end position="2912"/>
    </location>
</feature>
<feature type="domain" description="S1 motif" evidence="10">
    <location>
        <begin position="2289"/>
        <end position="2369"/>
    </location>
</feature>
<dbReference type="SUPFAM" id="SSF50249">
    <property type="entry name" value="Nucleic acid-binding proteins"/>
    <property type="match status" value="9"/>
</dbReference>
<dbReference type="InterPro" id="IPR057300">
    <property type="entry name" value="OB_Rrp5"/>
</dbReference>
<evidence type="ECO:0000256" key="1">
    <source>
        <dbReference type="ARBA" id="ARBA00004604"/>
    </source>
</evidence>
<feature type="region of interest" description="Disordered" evidence="7">
    <location>
        <begin position="3757"/>
        <end position="3828"/>
    </location>
</feature>
<dbReference type="SMART" id="SM00229">
    <property type="entry name" value="RasGEFN"/>
    <property type="match status" value="1"/>
</dbReference>
<dbReference type="Pfam" id="PF00621">
    <property type="entry name" value="RhoGEF"/>
    <property type="match status" value="2"/>
</dbReference>
<feature type="region of interest" description="Disordered" evidence="7">
    <location>
        <begin position="3289"/>
        <end position="3377"/>
    </location>
</feature>
<dbReference type="SMART" id="SM00325">
    <property type="entry name" value="RhoGEF"/>
    <property type="match status" value="1"/>
</dbReference>
<feature type="region of interest" description="Disordered" evidence="7">
    <location>
        <begin position="4320"/>
        <end position="4352"/>
    </location>
</feature>
<keyword evidence="6" id="KW-0344">Guanine-nucleotide releasing factor</keyword>
<feature type="compositionally biased region" description="Pro residues" evidence="7">
    <location>
        <begin position="3336"/>
        <end position="3345"/>
    </location>
</feature>
<feature type="compositionally biased region" description="Low complexity" evidence="7">
    <location>
        <begin position="3757"/>
        <end position="3770"/>
    </location>
</feature>
<dbReference type="PROSITE" id="PS50212">
    <property type="entry name" value="RASGEF_NTER"/>
    <property type="match status" value="1"/>
</dbReference>
<feature type="domain" description="S1 motif" evidence="10">
    <location>
        <begin position="1851"/>
        <end position="1925"/>
    </location>
</feature>
<name>A0A9W8LBA7_9FUNG</name>
<dbReference type="InterPro" id="IPR023578">
    <property type="entry name" value="Ras_GEF_dom_sf"/>
</dbReference>
<reference evidence="12" key="1">
    <citation type="submission" date="2022-07" db="EMBL/GenBank/DDBJ databases">
        <title>Phylogenomic reconstructions and comparative analyses of Kickxellomycotina fungi.</title>
        <authorList>
            <person name="Reynolds N.K."/>
            <person name="Stajich J.E."/>
            <person name="Barry K."/>
            <person name="Grigoriev I.V."/>
            <person name="Crous P."/>
            <person name="Smith M.E."/>
        </authorList>
    </citation>
    <scope>NUCLEOTIDE SEQUENCE</scope>
    <source>
        <strain evidence="12">BCRC 34297</strain>
    </source>
</reference>
<dbReference type="InterPro" id="IPR012340">
    <property type="entry name" value="NA-bd_OB-fold"/>
</dbReference>
<dbReference type="FunFam" id="2.40.50.140:FF:000103">
    <property type="entry name" value="protein RRP5 homolog"/>
    <property type="match status" value="1"/>
</dbReference>
<dbReference type="Pfam" id="PF23231">
    <property type="entry name" value="HAT_Syf1_CNRKL1_C"/>
    <property type="match status" value="1"/>
</dbReference>
<dbReference type="InterPro" id="IPR045209">
    <property type="entry name" value="Rrp5"/>
</dbReference>
<feature type="compositionally biased region" description="Polar residues" evidence="7">
    <location>
        <begin position="3366"/>
        <end position="3376"/>
    </location>
</feature>
<dbReference type="CDD" id="cd05693">
    <property type="entry name" value="S1_Rrp5_repeat_hs1_sc1"/>
    <property type="match status" value="1"/>
</dbReference>
<evidence type="ECO:0000256" key="4">
    <source>
        <dbReference type="ARBA" id="ARBA00022737"/>
    </source>
</evidence>
<dbReference type="Pfam" id="PF00575">
    <property type="entry name" value="S1"/>
    <property type="match status" value="2"/>
</dbReference>
<dbReference type="Proteomes" id="UP001140011">
    <property type="component" value="Unassembled WGS sequence"/>
</dbReference>
<feature type="compositionally biased region" description="Low complexity" evidence="7">
    <location>
        <begin position="3347"/>
        <end position="3357"/>
    </location>
</feature>
<feature type="region of interest" description="Disordered" evidence="7">
    <location>
        <begin position="1252"/>
        <end position="1281"/>
    </location>
</feature>
<feature type="region of interest" description="Disordered" evidence="7">
    <location>
        <begin position="1063"/>
        <end position="1121"/>
    </location>
</feature>
<dbReference type="SUPFAM" id="SSF48452">
    <property type="entry name" value="TPR-like"/>
    <property type="match status" value="2"/>
</dbReference>
<feature type="domain" description="Ras-GEF" evidence="8">
    <location>
        <begin position="799"/>
        <end position="1051"/>
    </location>
</feature>
<dbReference type="Pfam" id="PF23459">
    <property type="entry name" value="S1_RRP5"/>
    <property type="match status" value="1"/>
</dbReference>
<dbReference type="InterPro" id="IPR035899">
    <property type="entry name" value="DBL_dom_sf"/>
</dbReference>
<dbReference type="FunFam" id="2.40.50.140:FF:000155">
    <property type="entry name" value="rRNA biogenesis protein RRP5"/>
    <property type="match status" value="1"/>
</dbReference>
<feature type="compositionally biased region" description="Low complexity" evidence="7">
    <location>
        <begin position="581"/>
        <end position="607"/>
    </location>
</feature>
<feature type="domain" description="S1 motif" evidence="10">
    <location>
        <begin position="1569"/>
        <end position="1647"/>
    </location>
</feature>
<dbReference type="PROSITE" id="PS50126">
    <property type="entry name" value="S1"/>
    <property type="match status" value="11"/>
</dbReference>
<dbReference type="InterPro" id="IPR011990">
    <property type="entry name" value="TPR-like_helical_dom_sf"/>
</dbReference>
<evidence type="ECO:0000313" key="12">
    <source>
        <dbReference type="EMBL" id="KAJ2753494.1"/>
    </source>
</evidence>
<dbReference type="GO" id="GO:0003723">
    <property type="term" value="F:RNA binding"/>
    <property type="evidence" value="ECO:0007669"/>
    <property type="project" value="TreeGrafter"/>
</dbReference>
<dbReference type="PROSITE" id="PS50010">
    <property type="entry name" value="DH_2"/>
    <property type="match status" value="1"/>
</dbReference>
<keyword evidence="5" id="KW-0539">Nucleus</keyword>
<dbReference type="SMART" id="SM00316">
    <property type="entry name" value="S1"/>
    <property type="match status" value="14"/>
</dbReference>
<evidence type="ECO:0000256" key="2">
    <source>
        <dbReference type="ARBA" id="ARBA00022552"/>
    </source>
</evidence>
<feature type="domain" description="S1 motif" evidence="10">
    <location>
        <begin position="1664"/>
        <end position="1733"/>
    </location>
</feature>
<evidence type="ECO:0000313" key="13">
    <source>
        <dbReference type="Proteomes" id="UP001140011"/>
    </source>
</evidence>
<feature type="domain" description="S1 motif" evidence="10">
    <location>
        <begin position="1208"/>
        <end position="1329"/>
    </location>
</feature>
<feature type="region of interest" description="Disordered" evidence="7">
    <location>
        <begin position="546"/>
        <end position="615"/>
    </location>
</feature>
<feature type="non-terminal residue" evidence="12">
    <location>
        <position position="4642"/>
    </location>
</feature>
<feature type="compositionally biased region" description="Low complexity" evidence="7">
    <location>
        <begin position="166"/>
        <end position="177"/>
    </location>
</feature>
<comment type="caution">
    <text evidence="12">The sequence shown here is derived from an EMBL/GenBank/DDBJ whole genome shotgun (WGS) entry which is preliminary data.</text>
</comment>
<dbReference type="PROSITE" id="PS00720">
    <property type="entry name" value="RASGEF"/>
    <property type="match status" value="1"/>
</dbReference>
<dbReference type="GO" id="GO:0005085">
    <property type="term" value="F:guanyl-nucleotide exchange factor activity"/>
    <property type="evidence" value="ECO:0007669"/>
    <property type="project" value="UniProtKB-KW"/>
</dbReference>
<comment type="subcellular location">
    <subcellularLocation>
        <location evidence="1">Nucleus</location>
        <location evidence="1">Nucleolus</location>
    </subcellularLocation>
</comment>
<feature type="domain" description="DH" evidence="9">
    <location>
        <begin position="3567"/>
        <end position="3914"/>
    </location>
</feature>
<gene>
    <name evidence="12" type="primary">RRP5</name>
    <name evidence="12" type="ORF">GGI19_003095</name>
</gene>
<dbReference type="Gene3D" id="2.40.50.140">
    <property type="entry name" value="Nucleic acid-binding proteins"/>
    <property type="match status" value="7"/>
</dbReference>
<feature type="compositionally biased region" description="Acidic residues" evidence="7">
    <location>
        <begin position="2834"/>
        <end position="2861"/>
    </location>
</feature>
<feature type="compositionally biased region" description="Basic residues" evidence="7">
    <location>
        <begin position="2916"/>
        <end position="2925"/>
    </location>
</feature>
<evidence type="ECO:0000256" key="3">
    <source>
        <dbReference type="ARBA" id="ARBA00022553"/>
    </source>
</evidence>
<dbReference type="FunFam" id="1.25.40.10:FF:000065">
    <property type="entry name" value="Programmed cell death 11"/>
    <property type="match status" value="1"/>
</dbReference>
<feature type="domain" description="S1 motif" evidence="10">
    <location>
        <begin position="2622"/>
        <end position="2691"/>
    </location>
</feature>
<evidence type="ECO:0000259" key="10">
    <source>
        <dbReference type="PROSITE" id="PS50126"/>
    </source>
</evidence>
<feature type="region of interest" description="Disordered" evidence="7">
    <location>
        <begin position="107"/>
        <end position="134"/>
    </location>
</feature>
<dbReference type="SMART" id="SM00147">
    <property type="entry name" value="RasGEF"/>
    <property type="match status" value="1"/>
</dbReference>
<dbReference type="InterPro" id="IPR000651">
    <property type="entry name" value="Ras-like_Gua-exchang_fac_N"/>
</dbReference>
<feature type="region of interest" description="Disordered" evidence="7">
    <location>
        <begin position="328"/>
        <end position="352"/>
    </location>
</feature>
<feature type="region of interest" description="Disordered" evidence="7">
    <location>
        <begin position="4618"/>
        <end position="4642"/>
    </location>
</feature>
<dbReference type="InterPro" id="IPR001895">
    <property type="entry name" value="RASGEF_cat_dom"/>
</dbReference>
<dbReference type="InterPro" id="IPR000219">
    <property type="entry name" value="DH_dom"/>
</dbReference>
<dbReference type="GO" id="GO:0006364">
    <property type="term" value="P:rRNA processing"/>
    <property type="evidence" value="ECO:0007669"/>
    <property type="project" value="UniProtKB-KW"/>
</dbReference>
<dbReference type="Pfam" id="PF00617">
    <property type="entry name" value="RasGEF"/>
    <property type="match status" value="1"/>
</dbReference>
<feature type="region of interest" description="Disordered" evidence="7">
    <location>
        <begin position="409"/>
        <end position="478"/>
    </location>
</feature>
<feature type="compositionally biased region" description="Acidic residues" evidence="7">
    <location>
        <begin position="2796"/>
        <end position="2825"/>
    </location>
</feature>
<feature type="domain" description="S1 motif" evidence="10">
    <location>
        <begin position="2715"/>
        <end position="2786"/>
    </location>
</feature>
<keyword evidence="4" id="KW-0677">Repeat</keyword>
<feature type="domain" description="S1 motif" evidence="10">
    <location>
        <begin position="2409"/>
        <end position="2486"/>
    </location>
</feature>
<feature type="compositionally biased region" description="Basic and acidic residues" evidence="7">
    <location>
        <begin position="331"/>
        <end position="342"/>
    </location>
</feature>
<dbReference type="InterPro" id="IPR055430">
    <property type="entry name" value="HAT_Syf1_CNRKL1_C"/>
</dbReference>
<feature type="compositionally biased region" description="Acidic residues" evidence="7">
    <location>
        <begin position="1256"/>
        <end position="1281"/>
    </location>
</feature>
<feature type="region of interest" description="Disordered" evidence="7">
    <location>
        <begin position="3519"/>
        <end position="3538"/>
    </location>
</feature>
<accession>A0A9W8LBA7</accession>
<dbReference type="SMART" id="SM00386">
    <property type="entry name" value="HAT"/>
    <property type="match status" value="5"/>
</dbReference>
<evidence type="ECO:0000256" key="6">
    <source>
        <dbReference type="PROSITE-ProRule" id="PRU00168"/>
    </source>
</evidence>
<dbReference type="Gene3D" id="1.25.40.10">
    <property type="entry name" value="Tetratricopeptide repeat domain"/>
    <property type="match status" value="2"/>
</dbReference>
<evidence type="ECO:0000256" key="7">
    <source>
        <dbReference type="SAM" id="MobiDB-lite"/>
    </source>
</evidence>
<dbReference type="InterPro" id="IPR048059">
    <property type="entry name" value="Rrp5_S1_rpt_hs1_sc1"/>
</dbReference>
<dbReference type="InterPro" id="IPR003107">
    <property type="entry name" value="HAT"/>
</dbReference>
<dbReference type="PROSITE" id="PS50009">
    <property type="entry name" value="RASGEF_CAT"/>
    <property type="match status" value="1"/>
</dbReference>
<keyword evidence="2" id="KW-0698">rRNA processing</keyword>
<evidence type="ECO:0000259" key="8">
    <source>
        <dbReference type="PROSITE" id="PS50009"/>
    </source>
</evidence>
<dbReference type="EMBL" id="JANBUH010000186">
    <property type="protein sequence ID" value="KAJ2753494.1"/>
    <property type="molecule type" value="Genomic_DNA"/>
</dbReference>
<dbReference type="Gene3D" id="1.10.840.10">
    <property type="entry name" value="Ras guanine-nucleotide exchange factors catalytic domain"/>
    <property type="match status" value="1"/>
</dbReference>
<feature type="compositionally biased region" description="Low complexity" evidence="7">
    <location>
        <begin position="4320"/>
        <end position="4338"/>
    </location>
</feature>
<dbReference type="Pfam" id="PF00618">
    <property type="entry name" value="RasGEF_N"/>
    <property type="match status" value="1"/>
</dbReference>
<dbReference type="InterPro" id="IPR019804">
    <property type="entry name" value="Ras_G-nucl-exch_fac_CS"/>
</dbReference>
<dbReference type="Pfam" id="PF24682">
    <property type="entry name" value="OB_RRP5"/>
    <property type="match status" value="1"/>
</dbReference>
<dbReference type="PANTHER" id="PTHR23270:SF10">
    <property type="entry name" value="PROTEIN RRP5 HOMOLOG"/>
    <property type="match status" value="1"/>
</dbReference>
<dbReference type="GO" id="GO:0032040">
    <property type="term" value="C:small-subunit processome"/>
    <property type="evidence" value="ECO:0007669"/>
    <property type="project" value="TreeGrafter"/>
</dbReference>
<dbReference type="GO" id="GO:0007264">
    <property type="term" value="P:small GTPase-mediated signal transduction"/>
    <property type="evidence" value="ECO:0007669"/>
    <property type="project" value="InterPro"/>
</dbReference>
<dbReference type="CDD" id="cd00155">
    <property type="entry name" value="RasGEF"/>
    <property type="match status" value="1"/>
</dbReference>
<evidence type="ECO:0000259" key="11">
    <source>
        <dbReference type="PROSITE" id="PS50212"/>
    </source>
</evidence>
<feature type="region of interest" description="Disordered" evidence="7">
    <location>
        <begin position="3976"/>
        <end position="4003"/>
    </location>
</feature>
<dbReference type="PANTHER" id="PTHR23270">
    <property type="entry name" value="PROGRAMMED CELL DEATH PROTEIN 11 PRE-RRNA PROCESSING PROTEIN RRP5"/>
    <property type="match status" value="1"/>
</dbReference>
<evidence type="ECO:0000256" key="5">
    <source>
        <dbReference type="ARBA" id="ARBA00023242"/>
    </source>
</evidence>
<dbReference type="CDD" id="cd06224">
    <property type="entry name" value="REM"/>
    <property type="match status" value="1"/>
</dbReference>
<proteinExistence type="predicted"/>
<feature type="compositionally biased region" description="Low complexity" evidence="7">
    <location>
        <begin position="3804"/>
        <end position="3817"/>
    </location>
</feature>
<dbReference type="SUPFAM" id="SSF48366">
    <property type="entry name" value="Ras GEF"/>
    <property type="match status" value="1"/>
</dbReference>
<feature type="region of interest" description="Disordered" evidence="7">
    <location>
        <begin position="146"/>
        <end position="183"/>
    </location>
</feature>
<organism evidence="12 13">
    <name type="scientific">Coemansia pectinata</name>
    <dbReference type="NCBI Taxonomy" id="1052879"/>
    <lineage>
        <taxon>Eukaryota</taxon>
        <taxon>Fungi</taxon>
        <taxon>Fungi incertae sedis</taxon>
        <taxon>Zoopagomycota</taxon>
        <taxon>Kickxellomycotina</taxon>
        <taxon>Kickxellomycetes</taxon>
        <taxon>Kickxellales</taxon>
        <taxon>Kickxellaceae</taxon>
        <taxon>Coemansia</taxon>
    </lineage>
</organism>
<sequence>HRLLRDSHTGILQHVCALTLSAKVASTVWPPPDAADAVHADVAGLVRAVRAFIVDAETAGVAARPSVLEDDNVALLPGIELDGTRTRTPFGASRSVAKRLSTLQRNEHTGATVLVKGDSPERSPSGAESLFARDRTGIRQRLRQHLAEHHQRTNGKASVSPPAPAIAPAASATAAPEADVRHTPPSATADVLLQLDEGTHELARVILALDRYLRKIERFYADDQSPTSAPDVRSAADARLVSYAKHLVAALAVLLQVLDDFDAYSAAVVAAAATDDGRVPQTGPAALVMSTMDALRACRAQASDSIGLLVAATQDFADNSLRYAGVVDTSAAERDDGQRDSEIPSEDAPGSAPTERVLFSLAQIADALQALNHSAMALHISAKRVVEACDICDLRVLWLRVAKYHVPPTALTSVPAGPPDESGLRSSVDSAQSAPPRLGFRRSSSLPHLRRPAAVAATTPSVGPAKASASRPRADTIDTADGLAPHLARRAHASDDATAVPLAQAVRDARAKDKLNRFFGDDPSQYPQSRRPPHLDDLAITPVSSLQLGPMSRTPTRSAYADEPVSAGGTGSVMNGAGALSVMSSRSSTTPSTKAVSNSNAATANTTSPPPQDQVPWYLSYDSSPEDLLLTNDGQVKGSTLPALVERLVAHDVSDPNFVSTFLLTYHSFTTTPELFENLFRRFLILPPPGLLEHELVDWTERKLKPVRLRVYNLFKTWLEQHYVEQVEGDPLGLEMLREFACTTMAEHMSNAAEQLVRLIDKRRASQGGLRKMVPNMPHAAPAPILPRSLSRLRLLDISPQELARQFTLIDSNLFNKVRPIECLKTAWSRKPGDPKAFNGLNTEIAVNVKAMSTLSTQTTLWVTANILLEHEIKRRAAVVKFFISFAEHCRNLNNFNTLMSVLGALTSVPVERLTRTWQAVQQKSLSTYNQLKQIMRTDRNFAEYRDSLHSCNPPAIPFVGVYLQDLTFIEDGNDDVIHGTPRLINFAKRQRTAGTIRDLQQFQNVPYNLTPVAEIQDWLLKRLEELCPHGQSSDRLVEEFWKMSTTLEPKEKDSERVLRLLKESGKSEKTASKGKKSAAKSEESAVKAEKVAVKDEKKKAPKSAAVEAGDFPRGGSNGLTPLEFREVSRQAEREVLFSDGVTGGSAGKKKRRVADDGSEKKTPKKTKKKSADNAGESTSADVDDGSLLDDDRLCPVQVLSFKRLTKGALVLGCISAIRDLELLVSLPNGLVGVVPITSISTELTALVEKAAANTEESDKDSDDEDNDDDDAMDVDSSENSDDPLDLKLRFFIGQYVKCVVAELSDAHSAQTTKQKRGKNYSRIELTLMPEEINDRFDNDDMCEGLLVTASVKSVEDRGYVLNTGISADRVAAFLPTDDAQAWLERWMPHATELRVGQLVEAVVAKITDDRRSLRLTINPAVVSQAAAKDTFKTMASVQPGQLVAATVLRVWDRGLSLRFMGFYDCSANLSGLDLAGARDGNDIKKKYDLGDIVNVRVLYVSLTTAAKTVIVSAQPHVVALQPRPALTGFELPLAARLATGNDSTSAPADSALDKRAPTDAGLWPIPYGTVLDDCVVLNSVGNIGVVLQIPSVKSVRAFATAANLVEEGADVPLLQKHAGLFHIGSSHRARVIGYDAIDATVRVSLRPSVVNQKFLTVNDVLPGMVMGGTVTRLKENGAEIAISPTVQGFVHKQHLSDAHLKHPELQFTPGKMVTCRVLKVAYEKGNVLLTCRKSLVQSKLPIVTGFTEAEGAVPGAVAMAVVDRAVSGGTVVNFYQGARGYIATAAAGAKQPEVGQVIKCRILSTDLSKRRIWASMNVDLDIPMTEVLEQAKPASRATAYSTDISQVSIGDLVSGVVVKIAEPHITLRLDDSNLCASVTFGHLSDQRGTILDKAIARVKPGVTLKDLVVVNINGNNNRVVVSAKPALVKAARANCIAPSAADITKGKTLVGWITGTTNFGAFVAFPGSVSALAPLDMLADRFVSSPAELFYADQTVVALVASVEETESDRKIRVSLKSSTVDLAATGCIGPAEFLLEYFDELEGPSGSELLSQIGTQTLVSIKQKHPYGLVVSPVDGDNSALAETSSGFVTIDQAKERIDECKEDVVVAACVLDVDPEKGIVDYSLRNSLVPVAASLEAANKASKASDKKKSNAALVKALADHADKTATWRKSLSAACEKKAETQAVVEVVKEDYLVLSLPMHGNVVAFAMTKSYNDRSKPFMRFKVGQRLSAIPVRVESNRRTLVQLQQSVSDAPGGSLSSTKEGAKRAAVRPVDPSINFFEDYTPGLTTLAKVTSIKGVQANLDLASNIKGRLHITELFDDAANIPTKSSSDVFAAASVRVGDKIQVKVIGLHDAKVYKFLPITHRASPLKTVIDVTARPSQLASEWTAIDKGDSRLASWKTVKPGDVFKGFVKGVQEGKHKGKTVVLVSLNTSLVGHLPILAATSSFEIASHPARYFVPGMSIEVQVSLVDPKSKEVILAPHGSFIAGIERPIASRKLLVPGARIICSVFKTLPTVMYTEIEIIEDAAAANGKAPRVSRVHGSVDACHAADELSAKPFSSYSAGKLLEAVVVWVGADSKDEHIKVGLSLRPSVLDPINFPPSGATDPVIASVADVNVGQVVRGYIIKTSEVGCFVGLGRDVVGRALISELSDEYIRDVKDAFPSGKLVSAVVTEVNRELNRISLSLRPSRIGDMTSPDGSTKRRLDQINVGETLKGTVTRIEEYGVFIKPDDSFVTGLCYVREIADSETPVDPKALYEVGDRVLAKVLSSDVAKNRLALGLKASYFAHAGESDSDEDEEMESVASSDEAEEDDEVSDENLNDSEASIQSDDAESADEEALSDEDIEPSDDDAESSDDESAKSALDVAGGFQWGDEVEANKRTTVAATGADSESDAAEDSDESSDEEDNAHDGKKKKKNAKRSRMERIAQDVTAELSEQAPTRTTDFERLIVGSPNSSFVWLQFMAFYLGQSEVDQARAVAERALKTISPREEQEKMNVWVALLNLEHRFGSKETLDSVLKRAIQFMNPKHTYLQMAKIYERADQFAEAENMHKIAISKFSGSCKVWVLFGLFYLKHGKVAESRDLLARALQPLPKRKHIKAITQFGQMEFKHGEPERGRTVFEGVLGTYPKRVDLWSVYLDMETKVASTAAAAGSADEHCWQPARKLFERVTSMKHSSKKMKFFFKKWLAFEKAHGSDASVEHVKQRALEYVNSLSSVMLAQPCKAKEHDDRAEGRPLGLIEAISMPSDLATKRANHVVLDQLQQQRRPAVLYLPSRSPSYGLPSDSCLVSSSGPAAIQQMPSTNAPRDSPALNRPQHSPRLALRRDSPQPHTLPVPPIPPHTRTSSTSRASTVPDDDVQSLGGTESQSSKLTNEEELYLRRVSVLYHELWTSDWVDRQLFGSESLEEPAIGHDSAATLDDSDAHESTSKDISLPTACEEPVATTLFSDYDTIADLEGAGFVSTTPQTTSQTIVRLDNGAELEPNIPDGLADPPQSRSGLRRKALRVFPSDDAHAEMPAAASSHQAENTDRAPAPCFSSSDLVDALIGTVHRLEDDHTLVQHKRWSVVKELAITEAHYLRDLLLLRAVFFEPLAGSSGSGLLRSEDALAIFGNLDDVIDCARSLVEYLTVAVVYEANRCCALGDGESPAVIVDNGYTANASNEKTLPSIEPLVHAQWRSLNRPASQPEATHLVVSAQPEDLGLRSSAWADISIAQTFLLVSQRMERVYAQYCRSFEAASQRLVEIKQLASTVSASAATPTTTPSTPLTMYRLSSTSSPLADGSRSRRQAHSSNGSGGNNRSGVHSSSAIAHDSTSSDHRNMSIQLDLGDPDAMYSAVIHQFMCEQSQLLAGKTTSWDMPSLLIKPVQRILKYPLLIKSLLGLTRQHTSDRSQLEKASQSIERIAETINSVNNINGLRISTATTASAALAANDESQSRIARELRRVLRRRPGNVGHLRTKSISEHTVKDRFWVPSRPKSRAKDTPELPGSGGPANGPPASGVEALIEQHELRISELIRSLRRWESDLGSMLCQQVALVARWKDFYDLPCKELAPVAAPEGYVDLLAPDCDSRSSDEMVDVGTIASARPGTGRQFPYSSFERLQTRMDPRHSKSHGALRAHSELTLSTRRASAARQSTEPHMILVAEIRKSMSSAISDKGGSEGAWMIRKRDGVARYHAALETAYTTLYPQCICYPLHSKIYPVLNSLLQIYSDGPRSVLSEIARLSNSSNVSVFSAAEQDSERMTRLQRALASDLPKLFEHERTVVRLLLEQIATIERDFYRHTLDNLANASPLLLPSGSDSRLASGTPDMDACVADVSSSSEIPSSALPPASDASRAHQPPPSSSMWSTRIRSAYERCANERILVDSGATLPSANECISNIQSSLWLLAQEADVNGSAPLAVKARRRRSSTEPAVTAGTHQVASGFEPTIPKFGSPWYGSASDEPIPAIPDRRNADEVQQFGTGMWHYVESSTSLDTMSRPIMSKHGRKKSVGIIERITHLRPGRTSRSPLVFAAGSSNEVPPHYDNADQVKSRARLGLAIDVPTAAPTNGSFISDDAYTRTPSAASHYAPSSAASLHSSGGWPGSTAARYEPLPVVDSIRFSKGFIDSTFDIIGSHETPEGGSTTAATTTGEAKDDM</sequence>
<dbReference type="SUPFAM" id="SSF48065">
    <property type="entry name" value="DBL homology domain (DH-domain)"/>
    <property type="match status" value="1"/>
</dbReference>
<dbReference type="InterPro" id="IPR036964">
    <property type="entry name" value="RASGEF_cat_dom_sf"/>
</dbReference>
<feature type="domain" description="S1 motif" evidence="10">
    <location>
        <begin position="1345"/>
        <end position="1419"/>
    </location>
</feature>
<keyword evidence="3" id="KW-0597">Phosphoprotein</keyword>
<feature type="compositionally biased region" description="Polar residues" evidence="7">
    <location>
        <begin position="424"/>
        <end position="433"/>
    </location>
</feature>
<dbReference type="OrthoDB" id="412781at2759"/>
<feature type="domain" description="N-terminal Ras-GEF" evidence="11">
    <location>
        <begin position="632"/>
        <end position="764"/>
    </location>
</feature>
<evidence type="ECO:0000259" key="9">
    <source>
        <dbReference type="PROSITE" id="PS50010"/>
    </source>
</evidence>
<feature type="compositionally biased region" description="Polar residues" evidence="7">
    <location>
        <begin position="546"/>
        <end position="557"/>
    </location>
</feature>
<feature type="region of interest" description="Disordered" evidence="7">
    <location>
        <begin position="2793"/>
        <end position="2929"/>
    </location>
</feature>
<dbReference type="Gene3D" id="1.20.870.10">
    <property type="entry name" value="Son of sevenless (SoS) protein Chain: S domain 1"/>
    <property type="match status" value="1"/>
</dbReference>